<accession>A0ABT3GVI1</accession>
<dbReference type="PANTHER" id="PTHR30582">
    <property type="entry name" value="L,D-TRANSPEPTIDASE"/>
    <property type="match status" value="1"/>
</dbReference>
<evidence type="ECO:0000256" key="7">
    <source>
        <dbReference type="ARBA" id="ARBA00022984"/>
    </source>
</evidence>
<dbReference type="InterPro" id="IPR038063">
    <property type="entry name" value="Transpep_catalytic_dom"/>
</dbReference>
<evidence type="ECO:0000256" key="4">
    <source>
        <dbReference type="ARBA" id="ARBA00022679"/>
    </source>
</evidence>
<dbReference type="InterPro" id="IPR005490">
    <property type="entry name" value="LD_TPept_cat_dom"/>
</dbReference>
<evidence type="ECO:0000256" key="1">
    <source>
        <dbReference type="ARBA" id="ARBA00004752"/>
    </source>
</evidence>
<comment type="pathway">
    <text evidence="1 9">Cell wall biogenesis; peptidoglycan biosynthesis.</text>
</comment>
<evidence type="ECO:0000256" key="8">
    <source>
        <dbReference type="ARBA" id="ARBA00023316"/>
    </source>
</evidence>
<reference evidence="11 12" key="1">
    <citation type="submission" date="2022-10" db="EMBL/GenBank/DDBJ databases">
        <title>Pararhodobacter sp. nov., isolated from marine algae.</title>
        <authorList>
            <person name="Choi B.J."/>
            <person name="Kim J.M."/>
            <person name="Lee J.K."/>
            <person name="Choi D.G."/>
            <person name="Jeon C.O."/>
        </authorList>
    </citation>
    <scope>NUCLEOTIDE SEQUENCE [LARGE SCALE GENOMIC DNA]</scope>
    <source>
        <strain evidence="11 12">ZQ420</strain>
    </source>
</reference>
<dbReference type="Proteomes" id="UP001208938">
    <property type="component" value="Unassembled WGS sequence"/>
</dbReference>
<keyword evidence="4" id="KW-0808">Transferase</keyword>
<evidence type="ECO:0000313" key="12">
    <source>
        <dbReference type="Proteomes" id="UP001208938"/>
    </source>
</evidence>
<comment type="caution">
    <text evidence="9">Lacks conserved residue(s) required for the propagation of feature annotation.</text>
</comment>
<keyword evidence="5" id="KW-0378">Hydrolase</keyword>
<evidence type="ECO:0000256" key="2">
    <source>
        <dbReference type="ARBA" id="ARBA00005992"/>
    </source>
</evidence>
<name>A0ABT3GVI1_9RHOB</name>
<sequence>MIDLSRRAVLGGIALFPVSGCVSSNADPVVEPLDYGMRLDGGFTIPAVQTEDIAAGQLRQLVPFTIDYPRDSIVIIADEHALYLVLRGGFALRYSIAVGRAALGWHGNAEIYRGQPWPEATAAPAPTLVDEGTAFTEPAGPSAPLGARALYLRSRGTGADEGLSIHGTPLGSATGPGDSAGYYRMINQEIIDLYERVGEGTLVTIL</sequence>
<keyword evidence="3" id="KW-0328">Glycosyltransferase</keyword>
<evidence type="ECO:0000256" key="3">
    <source>
        <dbReference type="ARBA" id="ARBA00022676"/>
    </source>
</evidence>
<evidence type="ECO:0000313" key="11">
    <source>
        <dbReference type="EMBL" id="MCW1931552.1"/>
    </source>
</evidence>
<dbReference type="RefSeq" id="WP_264504658.1">
    <property type="nucleotide sequence ID" value="NZ_JAPDFL010000001.1"/>
</dbReference>
<keyword evidence="7 9" id="KW-0573">Peptidoglycan synthesis</keyword>
<dbReference type="PANTHER" id="PTHR30582:SF24">
    <property type="entry name" value="L,D-TRANSPEPTIDASE ERFK_SRFK-RELATED"/>
    <property type="match status" value="1"/>
</dbReference>
<proteinExistence type="inferred from homology"/>
<dbReference type="CDD" id="cd16913">
    <property type="entry name" value="YkuD_like"/>
    <property type="match status" value="1"/>
</dbReference>
<feature type="domain" description="L,D-TPase catalytic" evidence="10">
    <location>
        <begin position="71"/>
        <end position="206"/>
    </location>
</feature>
<comment type="similarity">
    <text evidence="2">Belongs to the YkuD family.</text>
</comment>
<dbReference type="Pfam" id="PF03734">
    <property type="entry name" value="YkuD"/>
    <property type="match status" value="1"/>
</dbReference>
<gene>
    <name evidence="11" type="ORF">OKW52_04575</name>
</gene>
<keyword evidence="6 9" id="KW-0133">Cell shape</keyword>
<evidence type="ECO:0000256" key="6">
    <source>
        <dbReference type="ARBA" id="ARBA00022960"/>
    </source>
</evidence>
<keyword evidence="12" id="KW-1185">Reference proteome</keyword>
<dbReference type="SUPFAM" id="SSF141523">
    <property type="entry name" value="L,D-transpeptidase catalytic domain-like"/>
    <property type="match status" value="1"/>
</dbReference>
<dbReference type="EMBL" id="JAPDFL010000001">
    <property type="protein sequence ID" value="MCW1931552.1"/>
    <property type="molecule type" value="Genomic_DNA"/>
</dbReference>
<organism evidence="11 12">
    <name type="scientific">Pararhodobacter zhoushanensis</name>
    <dbReference type="NCBI Taxonomy" id="2479545"/>
    <lineage>
        <taxon>Bacteria</taxon>
        <taxon>Pseudomonadati</taxon>
        <taxon>Pseudomonadota</taxon>
        <taxon>Alphaproteobacteria</taxon>
        <taxon>Rhodobacterales</taxon>
        <taxon>Paracoccaceae</taxon>
        <taxon>Pararhodobacter</taxon>
    </lineage>
</organism>
<dbReference type="PROSITE" id="PS52029">
    <property type="entry name" value="LD_TPASE"/>
    <property type="match status" value="1"/>
</dbReference>
<dbReference type="InterPro" id="IPR050979">
    <property type="entry name" value="LD-transpeptidase"/>
</dbReference>
<keyword evidence="8 9" id="KW-0961">Cell wall biogenesis/degradation</keyword>
<evidence type="ECO:0000256" key="5">
    <source>
        <dbReference type="ARBA" id="ARBA00022801"/>
    </source>
</evidence>
<comment type="caution">
    <text evidence="11">The sequence shown here is derived from an EMBL/GenBank/DDBJ whole genome shotgun (WGS) entry which is preliminary data.</text>
</comment>
<dbReference type="Gene3D" id="2.40.440.10">
    <property type="entry name" value="L,D-transpeptidase catalytic domain-like"/>
    <property type="match status" value="1"/>
</dbReference>
<evidence type="ECO:0000259" key="10">
    <source>
        <dbReference type="PROSITE" id="PS52029"/>
    </source>
</evidence>
<evidence type="ECO:0000256" key="9">
    <source>
        <dbReference type="PROSITE-ProRule" id="PRU01373"/>
    </source>
</evidence>
<protein>
    <submittedName>
        <fullName evidence="11">L,D-transpeptidase</fullName>
    </submittedName>
</protein>